<evidence type="ECO:0000256" key="1">
    <source>
        <dbReference type="ARBA" id="ARBA00022723"/>
    </source>
</evidence>
<keyword evidence="2" id="KW-1133">Transmembrane helix</keyword>
<keyword evidence="1" id="KW-0479">Metal-binding</keyword>
<name>A0A445IBF4_GLYSO</name>
<keyword evidence="5" id="KW-1185">Reference proteome</keyword>
<evidence type="ECO:0000256" key="2">
    <source>
        <dbReference type="SAM" id="Phobius"/>
    </source>
</evidence>
<proteinExistence type="predicted"/>
<organism evidence="4 5">
    <name type="scientific">Glycine soja</name>
    <name type="common">Wild soybean</name>
    <dbReference type="NCBI Taxonomy" id="3848"/>
    <lineage>
        <taxon>Eukaryota</taxon>
        <taxon>Viridiplantae</taxon>
        <taxon>Streptophyta</taxon>
        <taxon>Embryophyta</taxon>
        <taxon>Tracheophyta</taxon>
        <taxon>Spermatophyta</taxon>
        <taxon>Magnoliopsida</taxon>
        <taxon>eudicotyledons</taxon>
        <taxon>Gunneridae</taxon>
        <taxon>Pentapetalae</taxon>
        <taxon>rosids</taxon>
        <taxon>fabids</taxon>
        <taxon>Fabales</taxon>
        <taxon>Fabaceae</taxon>
        <taxon>Papilionoideae</taxon>
        <taxon>50 kb inversion clade</taxon>
        <taxon>NPAAA clade</taxon>
        <taxon>indigoferoid/millettioid clade</taxon>
        <taxon>Phaseoleae</taxon>
        <taxon>Glycine</taxon>
        <taxon>Glycine subgen. Soja</taxon>
    </lineage>
</organism>
<dbReference type="PROSITE" id="PS51257">
    <property type="entry name" value="PROKAR_LIPOPROTEIN"/>
    <property type="match status" value="1"/>
</dbReference>
<feature type="transmembrane region" description="Helical" evidence="2">
    <location>
        <begin position="60"/>
        <end position="81"/>
    </location>
</feature>
<evidence type="ECO:0000259" key="3">
    <source>
        <dbReference type="Pfam" id="PF17958"/>
    </source>
</evidence>
<accession>A0A445IBF4</accession>
<keyword evidence="2" id="KW-0472">Membrane</keyword>
<dbReference type="GO" id="GO:0046872">
    <property type="term" value="F:metal ion binding"/>
    <property type="evidence" value="ECO:0007669"/>
    <property type="project" value="UniProtKB-KW"/>
</dbReference>
<dbReference type="Gene3D" id="1.10.238.220">
    <property type="match status" value="1"/>
</dbReference>
<dbReference type="InterPro" id="IPR041534">
    <property type="entry name" value="EF-hand_13"/>
</dbReference>
<dbReference type="Pfam" id="PF17958">
    <property type="entry name" value="EF-hand_13"/>
    <property type="match status" value="1"/>
</dbReference>
<dbReference type="Proteomes" id="UP000289340">
    <property type="component" value="Chromosome 11"/>
</dbReference>
<feature type="transmembrane region" description="Helical" evidence="2">
    <location>
        <begin position="12"/>
        <end position="29"/>
    </location>
</feature>
<dbReference type="EMBL" id="QZWG01000011">
    <property type="protein sequence ID" value="RZB83383.1"/>
    <property type="molecule type" value="Genomic_DNA"/>
</dbReference>
<sequence>MSTKALTNNMAIIFYMALILSGITWIACMKEDTHYSNTYLLHPRQLLQESSSVADPKIPIIPIIGIAIIGGIIVLAIVYYLDDFKPVLRELLATHPGLEFLQSTPELQERYGLSSILVITLHLGVYDFLSFATKGINNQIEQAILRADKIGVKVISLAPLLKEKCLDVFLENALEASDP</sequence>
<evidence type="ECO:0000313" key="4">
    <source>
        <dbReference type="EMBL" id="RZB83383.1"/>
    </source>
</evidence>
<protein>
    <submittedName>
        <fullName evidence="4">Putative serine/threonine protein phosphatase 2A regulatory subunit B''gamma</fullName>
    </submittedName>
</protein>
<gene>
    <name evidence="4" type="ORF">D0Y65_032096</name>
</gene>
<feature type="domain" description="PP2A regulatory subunit B'' EF-hand" evidence="3">
    <location>
        <begin position="82"/>
        <end position="115"/>
    </location>
</feature>
<comment type="caution">
    <text evidence="4">The sequence shown here is derived from an EMBL/GenBank/DDBJ whole genome shotgun (WGS) entry which is preliminary data.</text>
</comment>
<dbReference type="AlphaFoldDB" id="A0A445IBF4"/>
<keyword evidence="2" id="KW-0812">Transmembrane</keyword>
<evidence type="ECO:0000313" key="5">
    <source>
        <dbReference type="Proteomes" id="UP000289340"/>
    </source>
</evidence>
<reference evidence="4 5" key="1">
    <citation type="submission" date="2018-09" db="EMBL/GenBank/DDBJ databases">
        <title>A high-quality reference genome of wild soybean provides a powerful tool to mine soybean genomes.</title>
        <authorList>
            <person name="Xie M."/>
            <person name="Chung C.Y.L."/>
            <person name="Li M.-W."/>
            <person name="Wong F.-L."/>
            <person name="Chan T.-F."/>
            <person name="Lam H.-M."/>
        </authorList>
    </citation>
    <scope>NUCLEOTIDE SEQUENCE [LARGE SCALE GENOMIC DNA]</scope>
    <source>
        <strain evidence="5">cv. W05</strain>
        <tissue evidence="4">Hypocotyl of etiolated seedlings</tissue>
    </source>
</reference>